<comment type="caution">
    <text evidence="3">The sequence shown here is derived from an EMBL/GenBank/DDBJ whole genome shotgun (WGS) entry which is preliminary data.</text>
</comment>
<proteinExistence type="predicted"/>
<gene>
    <name evidence="3" type="ORF">CLP_2680</name>
</gene>
<feature type="transmembrane region" description="Helical" evidence="2">
    <location>
        <begin position="58"/>
        <end position="75"/>
    </location>
</feature>
<keyword evidence="1" id="KW-0175">Coiled coil</keyword>
<name>C4IGY6_CLOBU</name>
<evidence type="ECO:0008006" key="5">
    <source>
        <dbReference type="Google" id="ProtNLM"/>
    </source>
</evidence>
<evidence type="ECO:0000313" key="3">
    <source>
        <dbReference type="EMBL" id="EEP53254.1"/>
    </source>
</evidence>
<dbReference type="InterPro" id="IPR019715">
    <property type="entry name" value="Haemolysin_XhlA"/>
</dbReference>
<reference evidence="3 4" key="1">
    <citation type="submission" date="2009-08" db="EMBL/GenBank/DDBJ databases">
        <authorList>
            <person name="Shrivastava S."/>
            <person name="Brinkac L.B."/>
            <person name="Brown J.L."/>
            <person name="Bruce D.B."/>
            <person name="Detter C."/>
            <person name="Green L.D."/>
            <person name="Munk C.A."/>
            <person name="Rogers Y.C."/>
            <person name="Tapia R."/>
            <person name="Sims D.R."/>
            <person name="Smith L.A."/>
            <person name="Smith T.J."/>
            <person name="Sutton G."/>
            <person name="Brettin T."/>
        </authorList>
    </citation>
    <scope>NUCLEOTIDE SEQUENCE [LARGE SCALE GENOMIC DNA]</scope>
    <source>
        <strain evidence="4">E4 str. BoNT E BL5262</strain>
    </source>
</reference>
<sequence>MSEDSTKDILQRLTKIETLLEKMNETEDLKNKALQEKIDVANHRISDLEDAQKWQQRTVLGAIITGAIALLFAFVK</sequence>
<organism evidence="3 4">
    <name type="scientific">Clostridium butyricum E4 str. BoNT E BL5262</name>
    <dbReference type="NCBI Taxonomy" id="632245"/>
    <lineage>
        <taxon>Bacteria</taxon>
        <taxon>Bacillati</taxon>
        <taxon>Bacillota</taxon>
        <taxon>Clostridia</taxon>
        <taxon>Eubacteriales</taxon>
        <taxon>Clostridiaceae</taxon>
        <taxon>Clostridium</taxon>
    </lineage>
</organism>
<dbReference type="Pfam" id="PF10779">
    <property type="entry name" value="XhlA"/>
    <property type="match status" value="1"/>
</dbReference>
<keyword evidence="2" id="KW-0472">Membrane</keyword>
<dbReference type="eggNOG" id="ENOG5033A9G">
    <property type="taxonomic scope" value="Bacteria"/>
</dbReference>
<accession>C4IGY6</accession>
<keyword evidence="2" id="KW-0812">Transmembrane</keyword>
<keyword evidence="4" id="KW-1185">Reference proteome</keyword>
<evidence type="ECO:0000256" key="1">
    <source>
        <dbReference type="SAM" id="Coils"/>
    </source>
</evidence>
<keyword evidence="2" id="KW-1133">Transmembrane helix</keyword>
<protein>
    <recommendedName>
        <fullName evidence="5">Hemolysin XhlA</fullName>
    </recommendedName>
</protein>
<dbReference type="AlphaFoldDB" id="C4IGY6"/>
<evidence type="ECO:0000313" key="4">
    <source>
        <dbReference type="Proteomes" id="UP000003081"/>
    </source>
</evidence>
<feature type="coiled-coil region" evidence="1">
    <location>
        <begin position="16"/>
        <end position="51"/>
    </location>
</feature>
<evidence type="ECO:0000256" key="2">
    <source>
        <dbReference type="SAM" id="Phobius"/>
    </source>
</evidence>
<dbReference type="Proteomes" id="UP000003081">
    <property type="component" value="Unassembled WGS sequence"/>
</dbReference>
<dbReference type="EMBL" id="ACOM01000005">
    <property type="protein sequence ID" value="EEP53254.1"/>
    <property type="molecule type" value="Genomic_DNA"/>
</dbReference>
<dbReference type="RefSeq" id="WP_003414441.1">
    <property type="nucleotide sequence ID" value="NZ_ACOM01000005.1"/>
</dbReference>
<dbReference type="HOGENOM" id="CLU_187592_0_1_9"/>